<comment type="caution">
    <text evidence="1">The sequence shown here is derived from an EMBL/GenBank/DDBJ whole genome shotgun (WGS) entry which is preliminary data.</text>
</comment>
<protein>
    <submittedName>
        <fullName evidence="1">Uncharacterized protein</fullName>
    </submittedName>
</protein>
<feature type="non-terminal residue" evidence="1">
    <location>
        <position position="1"/>
    </location>
</feature>
<reference evidence="1 2" key="1">
    <citation type="submission" date="2018-08" db="EMBL/GenBank/DDBJ databases">
        <title>A genome reference for cultivated species of the human gut microbiota.</title>
        <authorList>
            <person name="Zou Y."/>
            <person name="Xue W."/>
            <person name="Luo G."/>
        </authorList>
    </citation>
    <scope>NUCLEOTIDE SEQUENCE [LARGE SCALE GENOMIC DNA]</scope>
    <source>
        <strain evidence="1 2">AM30-40</strain>
    </source>
</reference>
<dbReference type="AlphaFoldDB" id="A0A414H1G5"/>
<evidence type="ECO:0000313" key="1">
    <source>
        <dbReference type="EMBL" id="RHD76739.1"/>
    </source>
</evidence>
<dbReference type="Proteomes" id="UP000283429">
    <property type="component" value="Unassembled WGS sequence"/>
</dbReference>
<sequence length="90" mass="10979">NIRYPIYEGVYRILTNNDMLAENMESYFNSDCRETYTITPVTYMYLTPETDRLFRMDDYPERLSKWMQRFMQHIAGPFNSPNQNFKSKIR</sequence>
<organism evidence="1 2">
    <name type="scientific">Phocaeicola vulgatus</name>
    <name type="common">Bacteroides vulgatus</name>
    <dbReference type="NCBI Taxonomy" id="821"/>
    <lineage>
        <taxon>Bacteria</taxon>
        <taxon>Pseudomonadati</taxon>
        <taxon>Bacteroidota</taxon>
        <taxon>Bacteroidia</taxon>
        <taxon>Bacteroidales</taxon>
        <taxon>Bacteroidaceae</taxon>
        <taxon>Phocaeicola</taxon>
    </lineage>
</organism>
<proteinExistence type="predicted"/>
<accession>A0A414H1G5</accession>
<gene>
    <name evidence="1" type="ORF">DW783_16220</name>
</gene>
<evidence type="ECO:0000313" key="2">
    <source>
        <dbReference type="Proteomes" id="UP000283429"/>
    </source>
</evidence>
<dbReference type="EMBL" id="QSJM01000054">
    <property type="protein sequence ID" value="RHD76739.1"/>
    <property type="molecule type" value="Genomic_DNA"/>
</dbReference>
<name>A0A414H1G5_PHOVU</name>